<dbReference type="GO" id="GO:0003677">
    <property type="term" value="F:DNA binding"/>
    <property type="evidence" value="ECO:0007669"/>
    <property type="project" value="UniProtKB-KW"/>
</dbReference>
<feature type="region of interest" description="Disordered" evidence="6">
    <location>
        <begin position="508"/>
        <end position="611"/>
    </location>
</feature>
<evidence type="ECO:0000259" key="7">
    <source>
        <dbReference type="Pfam" id="PF02721"/>
    </source>
</evidence>
<feature type="compositionally biased region" description="Basic and acidic residues" evidence="6">
    <location>
        <begin position="596"/>
        <end position="611"/>
    </location>
</feature>
<feature type="domain" description="Replication protein A 70 kDa DNA-binding subunit B/D first OB fold" evidence="7">
    <location>
        <begin position="84"/>
        <end position="188"/>
    </location>
</feature>
<evidence type="ECO:0000256" key="5">
    <source>
        <dbReference type="ARBA" id="ARBA00023125"/>
    </source>
</evidence>
<feature type="domain" description="Replication protein A OB" evidence="9">
    <location>
        <begin position="215"/>
        <end position="301"/>
    </location>
</feature>
<name>A0ABC9AZ23_9POAL</name>
<sequence>MEGTPSSSQARKRRRGKEAAIKSATGEGSVRERQQRRRSIRQAKKAGDCASKQENQLYLSPGISLFPAARQLTYIKFPTKWMEYNLLSQINPTRHNWCIKVRVARMWKLSGTSKGRAYTALELVLVDEEGVGITASVGQKDMGKFVDFLVEGRSYVIKKFQVSRQPRRFNAVPNTQTIYFTSWTIVEEIPTELSTNLPLYIFNFVDFEDLDHRERNGNGLVDVIGQLTVFHPLVQTSGLNGPSVRRSVEIRDLSDGVLPITLWGEHATSFEDEFLIETIGKDEPVVIIFAGMHVKAFLGATTCGSGSATKWYMNIDIPEVNAFRASLHGRGSEVELLPGDGDVAAGAIDEAASNRKTVSELLSLDPHENNDVCFTCDAKIKEIDVSNGWWYKGCSKCKRVLKPTLEGFECTNCDELKPIIVPSYKLNVVIEDNTGRAKIFLFGGVAEQVVRRTATELVEESSSNQILLPASLRCLVGRRYVFQVVISEQTFRTGQLCFQARRVFVAPTDPGEQPHRAGGGNNVRGSSGGSSTAANSAKENEGGSSLSEVPGGSSTPPTHSHEIAHGKNPSTKGREVSSGANDESGNSLLGKRSQSARKELLPGKKDKASNE</sequence>
<protein>
    <recommendedName>
        <fullName evidence="12">Replication factor A C-terminal domain-containing protein</fullName>
    </recommendedName>
</protein>
<keyword evidence="3" id="KW-0863">Zinc-finger</keyword>
<dbReference type="EMBL" id="OZ075133">
    <property type="protein sequence ID" value="CAL4989396.1"/>
    <property type="molecule type" value="Genomic_DNA"/>
</dbReference>
<evidence type="ECO:0000256" key="1">
    <source>
        <dbReference type="ARBA" id="ARBA00005690"/>
    </source>
</evidence>
<reference evidence="11" key="1">
    <citation type="submission" date="2024-06" db="EMBL/GenBank/DDBJ databases">
        <authorList>
            <person name="Ryan C."/>
        </authorList>
    </citation>
    <scope>NUCLEOTIDE SEQUENCE [LARGE SCALE GENOMIC DNA]</scope>
</reference>
<comment type="similarity">
    <text evidence="1">Belongs to the replication factor A protein 1 family.</text>
</comment>
<evidence type="ECO:0000259" key="9">
    <source>
        <dbReference type="Pfam" id="PF16900"/>
    </source>
</evidence>
<dbReference type="CDD" id="cd04481">
    <property type="entry name" value="RPA1_DBD_B_like"/>
    <property type="match status" value="1"/>
</dbReference>
<evidence type="ECO:0000256" key="2">
    <source>
        <dbReference type="ARBA" id="ARBA00022723"/>
    </source>
</evidence>
<dbReference type="AlphaFoldDB" id="A0ABC9AZ23"/>
<feature type="compositionally biased region" description="Polar residues" evidence="6">
    <location>
        <begin position="578"/>
        <end position="587"/>
    </location>
</feature>
<keyword evidence="11" id="KW-1185">Reference proteome</keyword>
<evidence type="ECO:0000256" key="6">
    <source>
        <dbReference type="SAM" id="MobiDB-lite"/>
    </source>
</evidence>
<dbReference type="InterPro" id="IPR031657">
    <property type="entry name" value="REPA_OB_2"/>
</dbReference>
<accession>A0ABC9AZ23</accession>
<organism evidence="10 11">
    <name type="scientific">Urochloa decumbens</name>
    <dbReference type="NCBI Taxonomy" id="240449"/>
    <lineage>
        <taxon>Eukaryota</taxon>
        <taxon>Viridiplantae</taxon>
        <taxon>Streptophyta</taxon>
        <taxon>Embryophyta</taxon>
        <taxon>Tracheophyta</taxon>
        <taxon>Spermatophyta</taxon>
        <taxon>Magnoliopsida</taxon>
        <taxon>Liliopsida</taxon>
        <taxon>Poales</taxon>
        <taxon>Poaceae</taxon>
        <taxon>PACMAD clade</taxon>
        <taxon>Panicoideae</taxon>
        <taxon>Panicodae</taxon>
        <taxon>Paniceae</taxon>
        <taxon>Melinidinae</taxon>
        <taxon>Urochloa</taxon>
    </lineage>
</organism>
<feature type="compositionally biased region" description="Gly residues" evidence="6">
    <location>
        <begin position="517"/>
        <end position="528"/>
    </location>
</feature>
<dbReference type="Gene3D" id="2.40.50.140">
    <property type="entry name" value="Nucleic acid-binding proteins"/>
    <property type="match status" value="3"/>
</dbReference>
<feature type="domain" description="Replication factor A C-terminal" evidence="8">
    <location>
        <begin position="374"/>
        <end position="492"/>
    </location>
</feature>
<reference evidence="10 11" key="2">
    <citation type="submission" date="2024-10" db="EMBL/GenBank/DDBJ databases">
        <authorList>
            <person name="Ryan C."/>
        </authorList>
    </citation>
    <scope>NUCLEOTIDE SEQUENCE [LARGE SCALE GENOMIC DNA]</scope>
</reference>
<dbReference type="Proteomes" id="UP001497457">
    <property type="component" value="Chromosome 23rd"/>
</dbReference>
<dbReference type="InterPro" id="IPR047192">
    <property type="entry name" value="Euk_RPA1_DBD_C"/>
</dbReference>
<dbReference type="Pfam" id="PF08646">
    <property type="entry name" value="Rep_fac-A_C"/>
    <property type="match status" value="1"/>
</dbReference>
<dbReference type="SUPFAM" id="SSF50249">
    <property type="entry name" value="Nucleic acid-binding proteins"/>
    <property type="match status" value="3"/>
</dbReference>
<feature type="region of interest" description="Disordered" evidence="6">
    <location>
        <begin position="1"/>
        <end position="48"/>
    </location>
</feature>
<dbReference type="CDD" id="cd04476">
    <property type="entry name" value="RPA1_DBD_C"/>
    <property type="match status" value="1"/>
</dbReference>
<evidence type="ECO:0000256" key="4">
    <source>
        <dbReference type="ARBA" id="ARBA00022833"/>
    </source>
</evidence>
<feature type="compositionally biased region" description="Basic residues" evidence="6">
    <location>
        <begin position="34"/>
        <end position="44"/>
    </location>
</feature>
<keyword evidence="4" id="KW-0862">Zinc</keyword>
<dbReference type="PANTHER" id="PTHR47165">
    <property type="entry name" value="OS03G0429900 PROTEIN"/>
    <property type="match status" value="1"/>
</dbReference>
<dbReference type="InterPro" id="IPR013955">
    <property type="entry name" value="Rep_factor-A_C"/>
</dbReference>
<dbReference type="Pfam" id="PF02721">
    <property type="entry name" value="DUF223"/>
    <property type="match status" value="1"/>
</dbReference>
<evidence type="ECO:0000256" key="3">
    <source>
        <dbReference type="ARBA" id="ARBA00022771"/>
    </source>
</evidence>
<evidence type="ECO:0000313" key="11">
    <source>
        <dbReference type="Proteomes" id="UP001497457"/>
    </source>
</evidence>
<proteinExistence type="inferred from homology"/>
<evidence type="ECO:0000259" key="8">
    <source>
        <dbReference type="Pfam" id="PF08646"/>
    </source>
</evidence>
<dbReference type="GO" id="GO:0008270">
    <property type="term" value="F:zinc ion binding"/>
    <property type="evidence" value="ECO:0007669"/>
    <property type="project" value="UniProtKB-KW"/>
</dbReference>
<evidence type="ECO:0000313" key="10">
    <source>
        <dbReference type="EMBL" id="CAL4989396.1"/>
    </source>
</evidence>
<feature type="compositionally biased region" description="Polar residues" evidence="6">
    <location>
        <begin position="542"/>
        <end position="558"/>
    </location>
</feature>
<dbReference type="InterPro" id="IPR003871">
    <property type="entry name" value="RFA1B/D_OB_1st"/>
</dbReference>
<dbReference type="PANTHER" id="PTHR47165:SF4">
    <property type="entry name" value="OS03G0429900 PROTEIN"/>
    <property type="match status" value="1"/>
</dbReference>
<evidence type="ECO:0008006" key="12">
    <source>
        <dbReference type="Google" id="ProtNLM"/>
    </source>
</evidence>
<gene>
    <name evidence="10" type="ORF">URODEC1_LOCUS59698</name>
</gene>
<dbReference type="CDD" id="cd04480">
    <property type="entry name" value="RPA1_DBD_A_like"/>
    <property type="match status" value="1"/>
</dbReference>
<dbReference type="Pfam" id="PF16900">
    <property type="entry name" value="REPA_OB_2"/>
    <property type="match status" value="1"/>
</dbReference>
<keyword evidence="5" id="KW-0238">DNA-binding</keyword>
<keyword evidence="2" id="KW-0479">Metal-binding</keyword>
<dbReference type="InterPro" id="IPR012340">
    <property type="entry name" value="NA-bd_OB-fold"/>
</dbReference>